<proteinExistence type="predicted"/>
<protein>
    <submittedName>
        <fullName evidence="2">Uncharacterized protein</fullName>
    </submittedName>
</protein>
<gene>
    <name evidence="2" type="ordered locus">Alvin_1686</name>
</gene>
<evidence type="ECO:0000313" key="3">
    <source>
        <dbReference type="Proteomes" id="UP000001441"/>
    </source>
</evidence>
<dbReference type="HOGENOM" id="CLU_2912211_0_0_6"/>
<evidence type="ECO:0000313" key="2">
    <source>
        <dbReference type="EMBL" id="ADC62618.1"/>
    </source>
</evidence>
<dbReference type="Proteomes" id="UP000001441">
    <property type="component" value="Chromosome"/>
</dbReference>
<organism evidence="2 3">
    <name type="scientific">Allochromatium vinosum (strain ATCC 17899 / DSM 180 / NBRC 103801 / NCIMB 10441 / D)</name>
    <name type="common">Chromatium vinosum</name>
    <dbReference type="NCBI Taxonomy" id="572477"/>
    <lineage>
        <taxon>Bacteria</taxon>
        <taxon>Pseudomonadati</taxon>
        <taxon>Pseudomonadota</taxon>
        <taxon>Gammaproteobacteria</taxon>
        <taxon>Chromatiales</taxon>
        <taxon>Chromatiaceae</taxon>
        <taxon>Allochromatium</taxon>
    </lineage>
</organism>
<keyword evidence="1" id="KW-0472">Membrane</keyword>
<dbReference type="STRING" id="572477.Alvin_1686"/>
<evidence type="ECO:0000256" key="1">
    <source>
        <dbReference type="SAM" id="Phobius"/>
    </source>
</evidence>
<keyword evidence="1" id="KW-0812">Transmembrane</keyword>
<keyword evidence="3" id="KW-1185">Reference proteome</keyword>
<reference evidence="2 3" key="1">
    <citation type="journal article" date="2011" name="Stand. Genomic Sci.">
        <title>Complete genome sequence of Allochromatium vinosum DSM 180(T).</title>
        <authorList>
            <person name="Weissgerber T."/>
            <person name="Zigann R."/>
            <person name="Bruce D."/>
            <person name="Chang Y.J."/>
            <person name="Detter J.C."/>
            <person name="Han C."/>
            <person name="Hauser L."/>
            <person name="Jeffries C.D."/>
            <person name="Land M."/>
            <person name="Munk A.C."/>
            <person name="Tapia R."/>
            <person name="Dahl C."/>
        </authorList>
    </citation>
    <scope>NUCLEOTIDE SEQUENCE [LARGE SCALE GENOMIC DNA]</scope>
    <source>
        <strain evidence="3">ATCC 17899 / DSM 180 / NBRC 103801 / NCIMB 10441 / D</strain>
    </source>
</reference>
<dbReference type="EMBL" id="CP001896">
    <property type="protein sequence ID" value="ADC62618.1"/>
    <property type="molecule type" value="Genomic_DNA"/>
</dbReference>
<sequence length="61" mass="6613">MTSIRLQPSAIQRWAHWGQALMTGFVPPLLVIGLVLGGFFGSCRACPNRLGEDLSTRLSAN</sequence>
<dbReference type="AlphaFoldDB" id="D3RTV9"/>
<feature type="transmembrane region" description="Helical" evidence="1">
    <location>
        <begin position="20"/>
        <end position="40"/>
    </location>
</feature>
<name>D3RTV9_ALLVD</name>
<keyword evidence="1" id="KW-1133">Transmembrane helix</keyword>
<accession>D3RTV9</accession>
<dbReference type="KEGG" id="alv:Alvin_1686"/>